<keyword evidence="4" id="KW-0249">Electron transport</keyword>
<dbReference type="InterPro" id="IPR036909">
    <property type="entry name" value="Cyt_c-like_dom_sf"/>
</dbReference>
<feature type="domain" description="Cytochrome c" evidence="7">
    <location>
        <begin position="45"/>
        <end position="128"/>
    </location>
</feature>
<dbReference type="Gene3D" id="1.10.760.10">
    <property type="entry name" value="Cytochrome c-like domain"/>
    <property type="match status" value="1"/>
</dbReference>
<dbReference type="InterPro" id="IPR050597">
    <property type="entry name" value="Cytochrome_c_Oxidase_Subunit"/>
</dbReference>
<evidence type="ECO:0000313" key="8">
    <source>
        <dbReference type="EMBL" id="MET4757969.1"/>
    </source>
</evidence>
<dbReference type="SUPFAM" id="SSF46626">
    <property type="entry name" value="Cytochrome c"/>
    <property type="match status" value="1"/>
</dbReference>
<gene>
    <name evidence="8" type="ORF">V5J35_003161</name>
</gene>
<evidence type="ECO:0000313" key="9">
    <source>
        <dbReference type="Proteomes" id="UP001549366"/>
    </source>
</evidence>
<evidence type="ECO:0000256" key="5">
    <source>
        <dbReference type="ARBA" id="ARBA00023004"/>
    </source>
</evidence>
<keyword evidence="1" id="KW-0813">Transport</keyword>
<keyword evidence="9" id="KW-1185">Reference proteome</keyword>
<evidence type="ECO:0000256" key="2">
    <source>
        <dbReference type="ARBA" id="ARBA00022617"/>
    </source>
</evidence>
<dbReference type="EMBL" id="JBEWTB010000002">
    <property type="protein sequence ID" value="MET4757969.1"/>
    <property type="molecule type" value="Genomic_DNA"/>
</dbReference>
<dbReference type="InterPro" id="IPR009056">
    <property type="entry name" value="Cyt_c-like_dom"/>
</dbReference>
<dbReference type="RefSeq" id="WP_354008083.1">
    <property type="nucleotide sequence ID" value="NZ_JBEWTA010000001.1"/>
</dbReference>
<dbReference type="PROSITE" id="PS51007">
    <property type="entry name" value="CYTC"/>
    <property type="match status" value="1"/>
</dbReference>
<dbReference type="Pfam" id="PF00034">
    <property type="entry name" value="Cytochrom_C"/>
    <property type="match status" value="1"/>
</dbReference>
<evidence type="ECO:0000256" key="1">
    <source>
        <dbReference type="ARBA" id="ARBA00022448"/>
    </source>
</evidence>
<dbReference type="PANTHER" id="PTHR33751">
    <property type="entry name" value="CBB3-TYPE CYTOCHROME C OXIDASE SUBUNIT FIXP"/>
    <property type="match status" value="1"/>
</dbReference>
<proteinExistence type="predicted"/>
<reference evidence="8 9" key="1">
    <citation type="submission" date="2024-06" db="EMBL/GenBank/DDBJ databases">
        <title>Genomic Encyclopedia of Type Strains, Phase V (KMG-V): Genome sequencing to study the core and pangenomes of soil and plant-associated prokaryotes.</title>
        <authorList>
            <person name="Whitman W."/>
        </authorList>
    </citation>
    <scope>NUCLEOTIDE SEQUENCE [LARGE SCALE GENOMIC DNA]</scope>
    <source>
        <strain evidence="8 9">NE40</strain>
    </source>
</reference>
<protein>
    <submittedName>
        <fullName evidence="8">Cytochrome c553</fullName>
    </submittedName>
</protein>
<evidence type="ECO:0000256" key="4">
    <source>
        <dbReference type="ARBA" id="ARBA00022982"/>
    </source>
</evidence>
<evidence type="ECO:0000259" key="7">
    <source>
        <dbReference type="PROSITE" id="PS51007"/>
    </source>
</evidence>
<comment type="caution">
    <text evidence="8">The sequence shown here is derived from an EMBL/GenBank/DDBJ whole genome shotgun (WGS) entry which is preliminary data.</text>
</comment>
<sequence length="133" mass="14817">MTALKPTLIRSLMAFIRLPLTFLLFCSILLLSGCSEPVSESSVITLSPQMQAARNKALVLCSGCHGPEGIGTADFNPNLACQKQVYLAKQLRDYREGRRGNHIPMENIAKMLTEEEVDSISLWYSQLNCQKNQ</sequence>
<accession>A0ABV2SKU3</accession>
<evidence type="ECO:0000256" key="3">
    <source>
        <dbReference type="ARBA" id="ARBA00022723"/>
    </source>
</evidence>
<keyword evidence="5 6" id="KW-0408">Iron</keyword>
<keyword evidence="2 6" id="KW-0349">Heme</keyword>
<dbReference type="Proteomes" id="UP001549366">
    <property type="component" value="Unassembled WGS sequence"/>
</dbReference>
<dbReference type="PROSITE" id="PS51257">
    <property type="entry name" value="PROKAR_LIPOPROTEIN"/>
    <property type="match status" value="1"/>
</dbReference>
<organism evidence="8 9">
    <name type="scientific">Endozoicomonas lisbonensis</name>
    <dbReference type="NCBI Taxonomy" id="3120522"/>
    <lineage>
        <taxon>Bacteria</taxon>
        <taxon>Pseudomonadati</taxon>
        <taxon>Pseudomonadota</taxon>
        <taxon>Gammaproteobacteria</taxon>
        <taxon>Oceanospirillales</taxon>
        <taxon>Endozoicomonadaceae</taxon>
        <taxon>Endozoicomonas</taxon>
    </lineage>
</organism>
<dbReference type="PANTHER" id="PTHR33751:SF9">
    <property type="entry name" value="CYTOCHROME C4"/>
    <property type="match status" value="1"/>
</dbReference>
<keyword evidence="3 6" id="KW-0479">Metal-binding</keyword>
<evidence type="ECO:0000256" key="6">
    <source>
        <dbReference type="PROSITE-ProRule" id="PRU00433"/>
    </source>
</evidence>
<name>A0ABV2SKU3_9GAMM</name>